<dbReference type="InterPro" id="IPR032700">
    <property type="entry name" value="IZUMO1"/>
</dbReference>
<dbReference type="GO" id="GO:0005102">
    <property type="term" value="F:signaling receptor binding"/>
    <property type="evidence" value="ECO:0007669"/>
    <property type="project" value="InterPro"/>
</dbReference>
<feature type="signal peptide" evidence="4">
    <location>
        <begin position="1"/>
        <end position="21"/>
    </location>
</feature>
<evidence type="ECO:0000256" key="1">
    <source>
        <dbReference type="ARBA" id="ARBA00009633"/>
    </source>
</evidence>
<dbReference type="SUPFAM" id="SSF48726">
    <property type="entry name" value="Immunoglobulin"/>
    <property type="match status" value="1"/>
</dbReference>
<reference evidence="6" key="2">
    <citation type="submission" date="2025-09" db="UniProtKB">
        <authorList>
            <consortium name="Ensembl"/>
        </authorList>
    </citation>
    <scope>IDENTIFICATION</scope>
</reference>
<keyword evidence="3" id="KW-1133">Transmembrane helix</keyword>
<evidence type="ECO:0000256" key="2">
    <source>
        <dbReference type="ARBA" id="ARBA00022729"/>
    </source>
</evidence>
<keyword evidence="2 4" id="KW-0732">Signal</keyword>
<dbReference type="Proteomes" id="UP000694422">
    <property type="component" value="Unplaced"/>
</dbReference>
<evidence type="ECO:0000256" key="4">
    <source>
        <dbReference type="SAM" id="SignalP"/>
    </source>
</evidence>
<proteinExistence type="inferred from homology"/>
<dbReference type="PANTHER" id="PTHR35540:SF1">
    <property type="entry name" value="IZUMO SPERM-EGG FUSION PROTEIN 1"/>
    <property type="match status" value="1"/>
</dbReference>
<keyword evidence="3" id="KW-0472">Membrane</keyword>
<dbReference type="Gene3D" id="2.60.40.10">
    <property type="entry name" value="Immunoglobulins"/>
    <property type="match status" value="1"/>
</dbReference>
<dbReference type="PANTHER" id="PTHR35540">
    <property type="entry name" value="IZUMO SPERM-EGG FUSION PROTEIN 1"/>
    <property type="match status" value="1"/>
</dbReference>
<dbReference type="InterPro" id="IPR013783">
    <property type="entry name" value="Ig-like_fold"/>
</dbReference>
<dbReference type="Pfam" id="PF15005">
    <property type="entry name" value="IZUMO"/>
    <property type="match status" value="1"/>
</dbReference>
<reference evidence="6" key="1">
    <citation type="submission" date="2025-08" db="UniProtKB">
        <authorList>
            <consortium name="Ensembl"/>
        </authorList>
    </citation>
    <scope>IDENTIFICATION</scope>
</reference>
<comment type="similarity">
    <text evidence="1">Belongs to the Izumo family.</text>
</comment>
<feature type="chain" id="PRO_5034342820" description="Ig-like domain-containing protein" evidence="4">
    <location>
        <begin position="22"/>
        <end position="371"/>
    </location>
</feature>
<keyword evidence="3" id="KW-0812">Transmembrane</keyword>
<keyword evidence="7" id="KW-1185">Reference proteome</keyword>
<evidence type="ECO:0000256" key="3">
    <source>
        <dbReference type="SAM" id="Phobius"/>
    </source>
</evidence>
<organism evidence="6 7">
    <name type="scientific">Spermophilus dauricus</name>
    <name type="common">Daurian ground squirrel</name>
    <dbReference type="NCBI Taxonomy" id="99837"/>
    <lineage>
        <taxon>Eukaryota</taxon>
        <taxon>Metazoa</taxon>
        <taxon>Chordata</taxon>
        <taxon>Craniata</taxon>
        <taxon>Vertebrata</taxon>
        <taxon>Euteleostomi</taxon>
        <taxon>Mammalia</taxon>
        <taxon>Eutheria</taxon>
        <taxon>Euarchontoglires</taxon>
        <taxon>Glires</taxon>
        <taxon>Rodentia</taxon>
        <taxon>Sciuromorpha</taxon>
        <taxon>Sciuridae</taxon>
        <taxon>Xerinae</taxon>
        <taxon>Marmotini</taxon>
        <taxon>Spermophilus</taxon>
    </lineage>
</organism>
<evidence type="ECO:0000313" key="6">
    <source>
        <dbReference type="Ensembl" id="ENSSDAP00000005076.1"/>
    </source>
</evidence>
<evidence type="ECO:0000259" key="5">
    <source>
        <dbReference type="PROSITE" id="PS50835"/>
    </source>
</evidence>
<sequence length="371" mass="40897">MGPCFVLLLAALACCLIPASCCVTCEPSVMEAVKSLEKGYLPGHLEAKDREKVMDMVYNTLKDFQDRPFIEGSYAGIIDKNSLEEVSRTLLKELKRITDSNVKGLCLALSFRPTLAGEYSLDLAPPGVMLQTLIWCRNCEKEVHTCLKSKTCGERHVEVHEMEDMILDCLLTWHHISEGLTDYKFYRVWENNSETLLYKGKESTLTKPSVTEADEGKYRCQLDTVKSGPATIISYHVTVIPPNAGEEKPGSHIVTEEEGGNIPVIPDQPETMITTTTTHSSDTETRLQNILFWLLISFSIFLIVALILRQVTAENGRAGAGAVGRATEVSRELVGVTAWGAYLGGPGFDSCLNRSALWGWELGSGSQLLST</sequence>
<accession>A0A8C9P8D5</accession>
<dbReference type="Ensembl" id="ENSSDAT00000005820.1">
    <property type="protein sequence ID" value="ENSSDAP00000005076.1"/>
    <property type="gene ID" value="ENSSDAG00000004758.1"/>
</dbReference>
<dbReference type="AlphaFoldDB" id="A0A8C9P8D5"/>
<dbReference type="GO" id="GO:0035036">
    <property type="term" value="P:sperm-egg recognition"/>
    <property type="evidence" value="ECO:0007669"/>
    <property type="project" value="InterPro"/>
</dbReference>
<dbReference type="GO" id="GO:0007342">
    <property type="term" value="P:fusion of sperm to egg plasma membrane involved in single fertilization"/>
    <property type="evidence" value="ECO:0007669"/>
    <property type="project" value="InterPro"/>
</dbReference>
<dbReference type="Pfam" id="PF16706">
    <property type="entry name" value="Izumo-Ig"/>
    <property type="match status" value="1"/>
</dbReference>
<dbReference type="GO" id="GO:0005886">
    <property type="term" value="C:plasma membrane"/>
    <property type="evidence" value="ECO:0007669"/>
    <property type="project" value="TreeGrafter"/>
</dbReference>
<protein>
    <recommendedName>
        <fullName evidence="5">Ig-like domain-containing protein</fullName>
    </recommendedName>
</protein>
<feature type="transmembrane region" description="Helical" evidence="3">
    <location>
        <begin position="290"/>
        <end position="308"/>
    </location>
</feature>
<evidence type="ECO:0000313" key="7">
    <source>
        <dbReference type="Proteomes" id="UP000694422"/>
    </source>
</evidence>
<dbReference type="GO" id="GO:0086080">
    <property type="term" value="F:protein binding involved in heterotypic cell-cell adhesion"/>
    <property type="evidence" value="ECO:0007669"/>
    <property type="project" value="TreeGrafter"/>
</dbReference>
<feature type="domain" description="Ig-like" evidence="5">
    <location>
        <begin position="126"/>
        <end position="238"/>
    </location>
</feature>
<dbReference type="GO" id="GO:0002080">
    <property type="term" value="C:acrosomal membrane"/>
    <property type="evidence" value="ECO:0007669"/>
    <property type="project" value="TreeGrafter"/>
</dbReference>
<dbReference type="InterPro" id="IPR007110">
    <property type="entry name" value="Ig-like_dom"/>
</dbReference>
<dbReference type="PROSITE" id="PS50835">
    <property type="entry name" value="IG_LIKE"/>
    <property type="match status" value="1"/>
</dbReference>
<dbReference type="InterPro" id="IPR032699">
    <property type="entry name" value="Izumo-Ig"/>
</dbReference>
<dbReference type="InterPro" id="IPR036179">
    <property type="entry name" value="Ig-like_dom_sf"/>
</dbReference>
<dbReference type="InterPro" id="IPR029389">
    <property type="entry name" value="IZUMO"/>
</dbReference>
<name>A0A8C9P8D5_SPEDA</name>